<dbReference type="Pfam" id="PF07993">
    <property type="entry name" value="NAD_binding_4"/>
    <property type="match status" value="1"/>
</dbReference>
<dbReference type="GO" id="GO:0031177">
    <property type="term" value="F:phosphopantetheine binding"/>
    <property type="evidence" value="ECO:0007669"/>
    <property type="project" value="InterPro"/>
</dbReference>
<dbReference type="InterPro" id="IPR036736">
    <property type="entry name" value="ACP-like_sf"/>
</dbReference>
<dbReference type="PROSITE" id="PS00012">
    <property type="entry name" value="PHOSPHOPANTETHEINE"/>
    <property type="match status" value="1"/>
</dbReference>
<dbReference type="GO" id="GO:0016616">
    <property type="term" value="F:oxidoreductase activity, acting on the CH-OH group of donors, NAD or NADP as acceptor"/>
    <property type="evidence" value="ECO:0007669"/>
    <property type="project" value="UniProtKB-ARBA"/>
</dbReference>
<dbReference type="InterPro" id="IPR006162">
    <property type="entry name" value="Ppantetheine_attach_site"/>
</dbReference>
<reference evidence="7" key="1">
    <citation type="submission" date="2021-03" db="EMBL/GenBank/DDBJ databases">
        <title>Revisited historic fungal species revealed as producer of novel bioactive compounds through whole genome sequencing and comparative genomics.</title>
        <authorList>
            <person name="Vignolle G.A."/>
            <person name="Hochenegger N."/>
            <person name="Mach R.L."/>
            <person name="Mach-Aigner A.R."/>
            <person name="Javad Rahimi M."/>
            <person name="Salim K.A."/>
            <person name="Chan C.M."/>
            <person name="Lim L.B.L."/>
            <person name="Cai F."/>
            <person name="Druzhinina I.S."/>
            <person name="U'Ren J.M."/>
            <person name="Derntl C."/>
        </authorList>
    </citation>
    <scope>NUCLEOTIDE SEQUENCE</scope>
    <source>
        <strain evidence="7">TUCIM 5799</strain>
    </source>
</reference>
<evidence type="ECO:0000313" key="7">
    <source>
        <dbReference type="EMBL" id="KAI1859340.1"/>
    </source>
</evidence>
<comment type="caution">
    <text evidence="7">The sequence shown here is derived from an EMBL/GenBank/DDBJ whole genome shotgun (WGS) entry which is preliminary data.</text>
</comment>
<dbReference type="PROSITE" id="PS00455">
    <property type="entry name" value="AMP_BINDING"/>
    <property type="match status" value="1"/>
</dbReference>
<dbReference type="InterPro" id="IPR010080">
    <property type="entry name" value="Thioester_reductase-like_dom"/>
</dbReference>
<dbReference type="Gene3D" id="3.30.300.30">
    <property type="match status" value="1"/>
</dbReference>
<feature type="region of interest" description="Disordered" evidence="5">
    <location>
        <begin position="617"/>
        <end position="637"/>
    </location>
</feature>
<dbReference type="NCBIfam" id="TIGR01746">
    <property type="entry name" value="Thioester-redct"/>
    <property type="match status" value="1"/>
</dbReference>
<dbReference type="InterPro" id="IPR013120">
    <property type="entry name" value="FAR_NAD-bd"/>
</dbReference>
<dbReference type="Pfam" id="PF00550">
    <property type="entry name" value="PP-binding"/>
    <property type="match status" value="1"/>
</dbReference>
<keyword evidence="3" id="KW-0560">Oxidoreductase</keyword>
<dbReference type="EMBL" id="JAFIMR010000034">
    <property type="protein sequence ID" value="KAI1859340.1"/>
    <property type="molecule type" value="Genomic_DNA"/>
</dbReference>
<feature type="region of interest" description="Disordered" evidence="5">
    <location>
        <begin position="63"/>
        <end position="87"/>
    </location>
</feature>
<dbReference type="PRINTS" id="PR00081">
    <property type="entry name" value="GDHRDH"/>
</dbReference>
<dbReference type="Gene3D" id="1.10.1200.10">
    <property type="entry name" value="ACP-like"/>
    <property type="match status" value="1"/>
</dbReference>
<dbReference type="SMART" id="SM00823">
    <property type="entry name" value="PKS_PP"/>
    <property type="match status" value="1"/>
</dbReference>
<dbReference type="InterPro" id="IPR045851">
    <property type="entry name" value="AMP-bd_C_sf"/>
</dbReference>
<dbReference type="Gene3D" id="3.40.50.12780">
    <property type="entry name" value="N-terminal domain of ligase-like"/>
    <property type="match status" value="1"/>
</dbReference>
<dbReference type="InterPro" id="IPR036291">
    <property type="entry name" value="NAD(P)-bd_dom_sf"/>
</dbReference>
<evidence type="ECO:0000256" key="3">
    <source>
        <dbReference type="ARBA" id="ARBA00023002"/>
    </source>
</evidence>
<dbReference type="InterPro" id="IPR000873">
    <property type="entry name" value="AMP-dep_synth/lig_dom"/>
</dbReference>
<dbReference type="SUPFAM" id="SSF51735">
    <property type="entry name" value="NAD(P)-binding Rossmann-fold domains"/>
    <property type="match status" value="2"/>
</dbReference>
<evidence type="ECO:0000256" key="5">
    <source>
        <dbReference type="SAM" id="MobiDB-lite"/>
    </source>
</evidence>
<organism evidence="7 8">
    <name type="scientific">Neoarthrinium moseri</name>
    <dbReference type="NCBI Taxonomy" id="1658444"/>
    <lineage>
        <taxon>Eukaryota</taxon>
        <taxon>Fungi</taxon>
        <taxon>Dikarya</taxon>
        <taxon>Ascomycota</taxon>
        <taxon>Pezizomycotina</taxon>
        <taxon>Sordariomycetes</taxon>
        <taxon>Xylariomycetidae</taxon>
        <taxon>Amphisphaeriales</taxon>
        <taxon>Apiosporaceae</taxon>
        <taxon>Neoarthrinium</taxon>
    </lineage>
</organism>
<dbReference type="PANTHER" id="PTHR44845:SF6">
    <property type="entry name" value="BETA-ALANINE-ACTIVATING ENZYME"/>
    <property type="match status" value="1"/>
</dbReference>
<dbReference type="Proteomes" id="UP000829685">
    <property type="component" value="Unassembled WGS sequence"/>
</dbReference>
<keyword evidence="2" id="KW-0597">Phosphoprotein</keyword>
<dbReference type="InterPro" id="IPR020845">
    <property type="entry name" value="AMP-binding_CS"/>
</dbReference>
<dbReference type="PROSITE" id="PS50075">
    <property type="entry name" value="CARRIER"/>
    <property type="match status" value="1"/>
</dbReference>
<dbReference type="CDD" id="cd05930">
    <property type="entry name" value="A_NRPS"/>
    <property type="match status" value="1"/>
</dbReference>
<gene>
    <name evidence="7" type="ORF">JX265_010343</name>
</gene>
<accession>A0A9Q0ALQ9</accession>
<evidence type="ECO:0000313" key="8">
    <source>
        <dbReference type="Proteomes" id="UP000829685"/>
    </source>
</evidence>
<sequence>MPIPVKGHEPNTKAIHMFVGESAPVPGQGLGQGKTAGDGLATQSGEISRTTFRRFRSVYPHPYVAGSKLPSQQSSERGVPTSSTSSELPLSTSVVLTFQIPAIRLMMAVIDTSKDLAALFYQQVQATPNAVALEDETRSLTYAELERETAVLAHRLRLRGVCRDKLVGILLGRSADYVIACLAALRAGGAFLVLELAYPPGLLADVIEDAGPTVIITHRAHAGKVSSSQSSLIVLDEQDSTDASNGTENPLPPLPNDEDLDRLAFVSYSSGTTGRPKGIANPHSAPVRSYNLRFGLSDLKPGDRVACNVFFVWEILRPLIRGATVFAVPDEASYDPVALVELLSSRQITETLMTPTLLATILARNTKLTSLKELRTLWLNGEVVTTDLARRALKALPESTRLLNCYSASETHEIACGDIKSMLNDEATVCAVGPPLDPKHTYILGQNREKLEPGLSGELFVGGGLLARGYLNLPEVTSKVFIPDPFSPGQLMYRTGDLARILPSGLLEILGRVGGMIKVRGYTVQPGAVEHTIMKRLAVSHCAVVAHGDGLERQLVAYFVRDEEPAGRSEFTVEESGYSPTARKVLTSHLAHYMIPALWCELREIPTHEVSGKVDLKALPTPSTSKPRNGVTGAGDDRNTEIKIETIAKIWAASLNLSVRSVTQEHDFFDLGGHSLALADLASRLSEAFGFPIPLSRLAGTPTLEGHAEAIRAARDGHTAAVQADLPKVLLADSTLPDDIKATGSKIRPLSEANTVLLTGVTGYLGAFLLTSILESTTARVVCLVRFTHPSGEARGEGMSRLRKNLIDLGIWNQAILDRVEVLPGNLGRKRLGLTPDTFEELASRVDVIIHAGATVNLVYPYAAMRGANVGGTREILRLASRSGATVHHVSTNGVLPPSSEGWPEDAMLGIDEVPEKLLDGYGQTKWVAEQLVLEAGRRGLPVRIYRPGTISGHSTLGSTNTYDLLTALIVESIQLGYAPDIKGWLAEMTPVDYVSKAITTLACHTELDQPIFHVGDPKPVTATALLEDLAEIGYPTRALDWDNWVSLWTERRGASKAGDDSFTAGILRRGMPTIDFLKAVTVLNDSKTQHILDTYELDRPKIDSKLFETYTRDWYARGWLSRPPVRESSGTSTPKKTGPLAGRVAVVTGASSGIGAAVAEALSREGAHVVLAARRTEALEKLKIKLSASPGKVLVHKTDVTDKAQVESLIQKASSLSDTGVDILVSCAGVMYFTMMANNQTDEWERTVDVNCKGLLHCLSATVPSMLKRGSGHIVAISSDAGRKVFPGLGVYSASKFFVEATLQSLRLETAGTGLRVTSVQPGNTATELLGMSTDAEAIKKFGEPTGAKVLDPEDVAGAIVYALRQPEHVAVNEVLIEPRDEPI</sequence>
<dbReference type="InterPro" id="IPR057326">
    <property type="entry name" value="KR_dom"/>
</dbReference>
<comment type="similarity">
    <text evidence="4">Belongs to the NRP synthetase family.</text>
</comment>
<name>A0A9Q0ALQ9_9PEZI</name>
<dbReference type="SUPFAM" id="SSF56801">
    <property type="entry name" value="Acetyl-CoA synthetase-like"/>
    <property type="match status" value="1"/>
</dbReference>
<protein>
    <recommendedName>
        <fullName evidence="6">Carrier domain-containing protein</fullName>
    </recommendedName>
</protein>
<dbReference type="Gene3D" id="3.40.50.720">
    <property type="entry name" value="NAD(P)-binding Rossmann-like Domain"/>
    <property type="match status" value="2"/>
</dbReference>
<keyword evidence="8" id="KW-1185">Reference proteome</keyword>
<dbReference type="CDD" id="cd05235">
    <property type="entry name" value="SDR_e1"/>
    <property type="match status" value="1"/>
</dbReference>
<dbReference type="InterPro" id="IPR042099">
    <property type="entry name" value="ANL_N_sf"/>
</dbReference>
<dbReference type="SMART" id="SM00822">
    <property type="entry name" value="PKS_KR"/>
    <property type="match status" value="1"/>
</dbReference>
<dbReference type="InterPro" id="IPR020806">
    <property type="entry name" value="PKS_PP-bd"/>
</dbReference>
<dbReference type="InterPro" id="IPR002347">
    <property type="entry name" value="SDR_fam"/>
</dbReference>
<feature type="domain" description="Carrier" evidence="6">
    <location>
        <begin position="638"/>
        <end position="715"/>
    </location>
</feature>
<dbReference type="SUPFAM" id="SSF47336">
    <property type="entry name" value="ACP-like"/>
    <property type="match status" value="1"/>
</dbReference>
<keyword evidence="1" id="KW-0596">Phosphopantetheine</keyword>
<dbReference type="Pfam" id="PF00501">
    <property type="entry name" value="AMP-binding"/>
    <property type="match status" value="1"/>
</dbReference>
<evidence type="ECO:0000256" key="4">
    <source>
        <dbReference type="ARBA" id="ARBA00029454"/>
    </source>
</evidence>
<dbReference type="InterPro" id="IPR009081">
    <property type="entry name" value="PP-bd_ACP"/>
</dbReference>
<evidence type="ECO:0000256" key="2">
    <source>
        <dbReference type="ARBA" id="ARBA00022553"/>
    </source>
</evidence>
<feature type="region of interest" description="Disordered" evidence="5">
    <location>
        <begin position="237"/>
        <end position="259"/>
    </location>
</feature>
<dbReference type="PANTHER" id="PTHR44845">
    <property type="entry name" value="CARRIER DOMAIN-CONTAINING PROTEIN"/>
    <property type="match status" value="1"/>
</dbReference>
<dbReference type="Pfam" id="PF00106">
    <property type="entry name" value="adh_short"/>
    <property type="match status" value="1"/>
</dbReference>
<dbReference type="FunFam" id="3.40.50.720:FF:000047">
    <property type="entry name" value="NADP-dependent L-serine/L-allo-threonine dehydrogenase"/>
    <property type="match status" value="1"/>
</dbReference>
<evidence type="ECO:0000256" key="1">
    <source>
        <dbReference type="ARBA" id="ARBA00022450"/>
    </source>
</evidence>
<proteinExistence type="inferred from homology"/>
<evidence type="ECO:0000259" key="6">
    <source>
        <dbReference type="PROSITE" id="PS50075"/>
    </source>
</evidence>